<dbReference type="InterPro" id="IPR048279">
    <property type="entry name" value="MdtK-like"/>
</dbReference>
<protein>
    <submittedName>
        <fullName evidence="10">Putative efflux protein, MATE family</fullName>
    </submittedName>
</protein>
<dbReference type="PANTHER" id="PTHR42893:SF46">
    <property type="entry name" value="PROTEIN DETOXIFICATION 44, CHLOROPLASTIC"/>
    <property type="match status" value="1"/>
</dbReference>
<dbReference type="InterPro" id="IPR002528">
    <property type="entry name" value="MATE_fam"/>
</dbReference>
<evidence type="ECO:0000256" key="2">
    <source>
        <dbReference type="ARBA" id="ARBA00010199"/>
    </source>
</evidence>
<feature type="region of interest" description="Disordered" evidence="8">
    <location>
        <begin position="1"/>
        <end position="41"/>
    </location>
</feature>
<evidence type="ECO:0000256" key="3">
    <source>
        <dbReference type="ARBA" id="ARBA00022448"/>
    </source>
</evidence>
<dbReference type="GO" id="GO:0015297">
    <property type="term" value="F:antiporter activity"/>
    <property type="evidence" value="ECO:0007669"/>
    <property type="project" value="InterPro"/>
</dbReference>
<keyword evidence="5 9" id="KW-0812">Transmembrane</keyword>
<comment type="subcellular location">
    <subcellularLocation>
        <location evidence="1">Cell membrane</location>
        <topology evidence="1">Multi-pass membrane protein</topology>
    </subcellularLocation>
</comment>
<dbReference type="Pfam" id="PF01554">
    <property type="entry name" value="MatE"/>
    <property type="match status" value="2"/>
</dbReference>
<feature type="transmembrane region" description="Helical" evidence="9">
    <location>
        <begin position="307"/>
        <end position="329"/>
    </location>
</feature>
<dbReference type="AlphaFoldDB" id="A0A1H1CGA3"/>
<feature type="transmembrane region" description="Helical" evidence="9">
    <location>
        <begin position="127"/>
        <end position="147"/>
    </location>
</feature>
<evidence type="ECO:0000313" key="10">
    <source>
        <dbReference type="EMBL" id="SDQ63164.1"/>
    </source>
</evidence>
<comment type="similarity">
    <text evidence="2">Belongs to the multi antimicrobial extrusion (MATE) (TC 2.A.66.1) family.</text>
</comment>
<feature type="transmembrane region" description="Helical" evidence="9">
    <location>
        <begin position="274"/>
        <end position="295"/>
    </location>
</feature>
<dbReference type="PANTHER" id="PTHR42893">
    <property type="entry name" value="PROTEIN DETOXIFICATION 44, CHLOROPLASTIC-RELATED"/>
    <property type="match status" value="1"/>
</dbReference>
<dbReference type="OrthoDB" id="5242355at2"/>
<feature type="transmembrane region" description="Helical" evidence="9">
    <location>
        <begin position="198"/>
        <end position="218"/>
    </location>
</feature>
<feature type="transmembrane region" description="Helical" evidence="9">
    <location>
        <begin position="444"/>
        <end position="463"/>
    </location>
</feature>
<accession>A0A1H1CGA3</accession>
<dbReference type="Proteomes" id="UP000217103">
    <property type="component" value="Unassembled WGS sequence"/>
</dbReference>
<dbReference type="CDD" id="cd13136">
    <property type="entry name" value="MATE_DinF_like"/>
    <property type="match status" value="1"/>
</dbReference>
<dbReference type="STRING" id="35622.SAMN04489764_1461"/>
<keyword evidence="4" id="KW-1003">Cell membrane</keyword>
<dbReference type="GO" id="GO:0005886">
    <property type="term" value="C:plasma membrane"/>
    <property type="evidence" value="ECO:0007669"/>
    <property type="project" value="UniProtKB-SubCell"/>
</dbReference>
<keyword evidence="7 9" id="KW-0472">Membrane</keyword>
<dbReference type="InterPro" id="IPR044644">
    <property type="entry name" value="DinF-like"/>
</dbReference>
<proteinExistence type="inferred from homology"/>
<feature type="transmembrane region" description="Helical" evidence="9">
    <location>
        <begin position="167"/>
        <end position="191"/>
    </location>
</feature>
<dbReference type="PIRSF" id="PIRSF006603">
    <property type="entry name" value="DinF"/>
    <property type="match status" value="1"/>
</dbReference>
<feature type="compositionally biased region" description="Basic and acidic residues" evidence="8">
    <location>
        <begin position="1"/>
        <end position="11"/>
    </location>
</feature>
<evidence type="ECO:0000256" key="7">
    <source>
        <dbReference type="ARBA" id="ARBA00023136"/>
    </source>
</evidence>
<evidence type="ECO:0000256" key="4">
    <source>
        <dbReference type="ARBA" id="ARBA00022475"/>
    </source>
</evidence>
<name>A0A1H1CGA3_9ACTN</name>
<sequence length="475" mass="48500">MPITPDDHDPRAGVTSPHPDVPDSPYYGPPGDHPDDALDAEDGRRGWNREILRLAVPAFGALVAEPLFLLADYAIVGRLGTTALGALGVAGAALTTLVNLCVFLAYGTTAAVARQIGAGNTDRAIKMGIDGLWLAAAIGVLVIVTAWPPAPAIVAAFGASPDLADQAVTYLRISLLGTPSMLIVLAGTGVLRGLQDTITPLAVSVGSFTLNAALNAWFVLGLEWGIAGSAWGTVAAQTAGAAVYLAVVIKSALQLGTPLRPDPAGIRAAGTAGFALLIRTLCLRVVLLVATAVATRMGDDAVAAHAIAFQIWTLLAFALDAIAIAGQAITGRTLGAGDVPATRAATLRMVIWGVGAGVVFGLAVLALRPLVPGVFDADAAVTARLDAVLWPVALLQPVAGVVFVLDGVLIGAGDQRYLAWAGVWTTLAFLPAAMAVVVFGGGLVALWLALGVWMTARLITLGLRARGEAWLVTGA</sequence>
<gene>
    <name evidence="10" type="ORF">SAMN04489764_1461</name>
</gene>
<evidence type="ECO:0000256" key="5">
    <source>
        <dbReference type="ARBA" id="ARBA00022692"/>
    </source>
</evidence>
<keyword evidence="3" id="KW-0813">Transport</keyword>
<feature type="transmembrane region" description="Helical" evidence="9">
    <location>
        <begin position="54"/>
        <end position="76"/>
    </location>
</feature>
<keyword evidence="6 9" id="KW-1133">Transmembrane helix</keyword>
<dbReference type="NCBIfam" id="TIGR00797">
    <property type="entry name" value="matE"/>
    <property type="match status" value="1"/>
</dbReference>
<dbReference type="EMBL" id="FNKK01000002">
    <property type="protein sequence ID" value="SDQ63164.1"/>
    <property type="molecule type" value="Genomic_DNA"/>
</dbReference>
<dbReference type="RefSeq" id="WP_093258342.1">
    <property type="nucleotide sequence ID" value="NZ_FNKK01000002.1"/>
</dbReference>
<organism evidence="10 11">
    <name type="scientific">Thermostaphylospora chromogena</name>
    <dbReference type="NCBI Taxonomy" id="35622"/>
    <lineage>
        <taxon>Bacteria</taxon>
        <taxon>Bacillati</taxon>
        <taxon>Actinomycetota</taxon>
        <taxon>Actinomycetes</taxon>
        <taxon>Streptosporangiales</taxon>
        <taxon>Thermomonosporaceae</taxon>
        <taxon>Thermostaphylospora</taxon>
    </lineage>
</organism>
<feature type="transmembrane region" description="Helical" evidence="9">
    <location>
        <begin position="349"/>
        <end position="367"/>
    </location>
</feature>
<feature type="transmembrane region" description="Helical" evidence="9">
    <location>
        <begin position="82"/>
        <end position="106"/>
    </location>
</feature>
<feature type="transmembrane region" description="Helical" evidence="9">
    <location>
        <begin position="417"/>
        <end position="438"/>
    </location>
</feature>
<feature type="transmembrane region" description="Helical" evidence="9">
    <location>
        <begin position="387"/>
        <end position="405"/>
    </location>
</feature>
<dbReference type="GO" id="GO:0042910">
    <property type="term" value="F:xenobiotic transmembrane transporter activity"/>
    <property type="evidence" value="ECO:0007669"/>
    <property type="project" value="InterPro"/>
</dbReference>
<reference evidence="10 11" key="1">
    <citation type="submission" date="2016-10" db="EMBL/GenBank/DDBJ databases">
        <authorList>
            <person name="de Groot N.N."/>
        </authorList>
    </citation>
    <scope>NUCLEOTIDE SEQUENCE [LARGE SCALE GENOMIC DNA]</scope>
    <source>
        <strain evidence="10 11">DSM 43794</strain>
    </source>
</reference>
<evidence type="ECO:0000313" key="11">
    <source>
        <dbReference type="Proteomes" id="UP000217103"/>
    </source>
</evidence>
<keyword evidence="11" id="KW-1185">Reference proteome</keyword>
<evidence type="ECO:0000256" key="1">
    <source>
        <dbReference type="ARBA" id="ARBA00004651"/>
    </source>
</evidence>
<evidence type="ECO:0000256" key="6">
    <source>
        <dbReference type="ARBA" id="ARBA00022989"/>
    </source>
</evidence>
<evidence type="ECO:0000256" key="9">
    <source>
        <dbReference type="SAM" id="Phobius"/>
    </source>
</evidence>
<feature type="compositionally biased region" description="Basic and acidic residues" evidence="8">
    <location>
        <begin position="32"/>
        <end position="41"/>
    </location>
</feature>
<feature type="transmembrane region" description="Helical" evidence="9">
    <location>
        <begin position="230"/>
        <end position="253"/>
    </location>
</feature>
<evidence type="ECO:0000256" key="8">
    <source>
        <dbReference type="SAM" id="MobiDB-lite"/>
    </source>
</evidence>